<gene>
    <name evidence="2" type="ORF">AWE51_15265</name>
</gene>
<evidence type="ECO:0000256" key="1">
    <source>
        <dbReference type="SAM" id="Coils"/>
    </source>
</evidence>
<dbReference type="AlphaFoldDB" id="A0A162Y5S1"/>
<dbReference type="Proteomes" id="UP000076715">
    <property type="component" value="Unassembled WGS sequence"/>
</dbReference>
<protein>
    <recommendedName>
        <fullName evidence="4">Baseplate protein J-like domain-containing protein</fullName>
    </recommendedName>
</protein>
<reference evidence="2 3" key="1">
    <citation type="submission" date="2016-01" db="EMBL/GenBank/DDBJ databases">
        <title>The draft genome sequence of Aquimarina sp. RZW4-3-2.</title>
        <authorList>
            <person name="Wang Y."/>
        </authorList>
    </citation>
    <scope>NUCLEOTIDE SEQUENCE [LARGE SCALE GENOMIC DNA]</scope>
    <source>
        <strain evidence="2 3">RZW4-3-2</strain>
    </source>
</reference>
<organism evidence="2 3">
    <name type="scientific">Aquimarina aggregata</name>
    <dbReference type="NCBI Taxonomy" id="1642818"/>
    <lineage>
        <taxon>Bacteria</taxon>
        <taxon>Pseudomonadati</taxon>
        <taxon>Bacteroidota</taxon>
        <taxon>Flavobacteriia</taxon>
        <taxon>Flavobacteriales</taxon>
        <taxon>Flavobacteriaceae</taxon>
        <taxon>Aquimarina</taxon>
    </lineage>
</organism>
<proteinExistence type="predicted"/>
<name>A0A162Y5S1_9FLAO</name>
<comment type="caution">
    <text evidence="2">The sequence shown here is derived from an EMBL/GenBank/DDBJ whole genome shotgun (WGS) entry which is preliminary data.</text>
</comment>
<evidence type="ECO:0000313" key="2">
    <source>
        <dbReference type="EMBL" id="KZS38939.1"/>
    </source>
</evidence>
<dbReference type="Pfam" id="PF05947">
    <property type="entry name" value="T6SS_TssF"/>
    <property type="match status" value="1"/>
</dbReference>
<dbReference type="STRING" id="1642818.AWE51_15265"/>
<feature type="coiled-coil region" evidence="1">
    <location>
        <begin position="414"/>
        <end position="441"/>
    </location>
</feature>
<dbReference type="InterPro" id="IPR010272">
    <property type="entry name" value="T6SS_TssF"/>
</dbReference>
<keyword evidence="1" id="KW-0175">Coiled coil</keyword>
<accession>A0A162Y5S1</accession>
<evidence type="ECO:0000313" key="3">
    <source>
        <dbReference type="Proteomes" id="UP000076715"/>
    </source>
</evidence>
<keyword evidence="3" id="KW-1185">Reference proteome</keyword>
<dbReference type="RefSeq" id="WP_066318909.1">
    <property type="nucleotide sequence ID" value="NZ_LQRT01000046.1"/>
</dbReference>
<dbReference type="EMBL" id="LQRT01000046">
    <property type="protein sequence ID" value="KZS38939.1"/>
    <property type="molecule type" value="Genomic_DNA"/>
</dbReference>
<dbReference type="OrthoDB" id="1090083at2"/>
<sequence length="613" mass="70586">MSKNTKEYIKNRMMKKAASLWDVPVNEIGDSFDPLISLLLSACASELEKLSGEIDDSHIRITERLIQLMTPLTAYTTKPAHGIAYCESIEPETIISTENQLYYKERQVESKSGKQKNIFFSPTQKTKLVDARVKSIITSNKIFSFPEKKTKELAQIFDSKLTLENDTLYLGIEADHKNVDIKDVSFYFEYLGITDGELFYHHLRNASWYVGEQKLEVIDGYYNSNEIDQIDLDAIFNGTASKTNNICVEVNEFYKKHFVTIQSQKKISDFPDFPEIHELKKAQNDIDIEEDLKWIKIKFSSVLGVKSLEQLFCSINTFPVLNRKSNNLTYQLKNFINIIPVLSEDPFLEIKSIENSNGESYKLEHMNNDNGYKGSYSIRNSNVGKLDSREARQYIINLLELLKDESAAFTFFNHEFLQNNLNSLNQTIALLEKKIEEISDDSVYKNYVYLNPFSKNESISLTYWTTNGEDANHIKSGKNLDIYKGSNLKSKSSYLVTSSFGGSSNLTMEERLQAYRRISLTKNKIVTEEDIKAVCYELYGKNIEKVEVKKGFTTSISLNKGLIQCIEIIMTPSKDVNLYPYEWEYMNVNLLTTLKKQAVNIFPFKIVIKDEYE</sequence>
<evidence type="ECO:0008006" key="4">
    <source>
        <dbReference type="Google" id="ProtNLM"/>
    </source>
</evidence>